<protein>
    <recommendedName>
        <fullName evidence="7">allantoinase</fullName>
        <ecNumber evidence="7">3.5.2.5</ecNumber>
    </recommendedName>
</protein>
<dbReference type="Gene3D" id="2.30.40.10">
    <property type="entry name" value="Urease, subunit C, domain 1"/>
    <property type="match status" value="1"/>
</dbReference>
<proteinExistence type="inferred from homology"/>
<name>A0ABW1WH66_9BACL</name>
<evidence type="ECO:0000256" key="1">
    <source>
        <dbReference type="ARBA" id="ARBA00001947"/>
    </source>
</evidence>
<keyword evidence="10" id="KW-0862">Zinc</keyword>
<keyword evidence="8" id="KW-0479">Metal-binding</keyword>
<dbReference type="NCBIfam" id="TIGR00857">
    <property type="entry name" value="pyrC_multi"/>
    <property type="match status" value="1"/>
</dbReference>
<keyword evidence="13" id="KW-1185">Reference proteome</keyword>
<dbReference type="RefSeq" id="WP_253054253.1">
    <property type="nucleotide sequence ID" value="NZ_JAMXWN010000006.1"/>
</dbReference>
<evidence type="ECO:0000259" key="11">
    <source>
        <dbReference type="Pfam" id="PF01979"/>
    </source>
</evidence>
<dbReference type="EMBL" id="JBHSTQ010000006">
    <property type="protein sequence ID" value="MFC6386420.1"/>
    <property type="molecule type" value="Genomic_DNA"/>
</dbReference>
<comment type="pathway">
    <text evidence="3">Nitrogen metabolism; (S)-allantoin degradation; allantoate from (S)-allantoin: step 1/1.</text>
</comment>
<comment type="similarity">
    <text evidence="4">Belongs to the metallo-dependent hydrolases superfamily. DHOase family. Class I DHOase subfamily.</text>
</comment>
<evidence type="ECO:0000256" key="3">
    <source>
        <dbReference type="ARBA" id="ARBA00004968"/>
    </source>
</evidence>
<dbReference type="Proteomes" id="UP001596267">
    <property type="component" value="Unassembled WGS sequence"/>
</dbReference>
<evidence type="ECO:0000313" key="12">
    <source>
        <dbReference type="EMBL" id="MFC6386420.1"/>
    </source>
</evidence>
<dbReference type="EC" id="3.5.2.5" evidence="7"/>
<comment type="cofactor">
    <cofactor evidence="1">
        <name>Zn(2+)</name>
        <dbReference type="ChEBI" id="CHEBI:29105"/>
    </cofactor>
</comment>
<comment type="caution">
    <text evidence="12">The sequence shown here is derived from an EMBL/GenBank/DDBJ whole genome shotgun (WGS) entry which is preliminary data.</text>
</comment>
<gene>
    <name evidence="12" type="primary">allB</name>
    <name evidence="12" type="ORF">ACFP7A_07390</name>
</gene>
<dbReference type="PANTHER" id="PTHR43668:SF2">
    <property type="entry name" value="ALLANTOINASE"/>
    <property type="match status" value="1"/>
</dbReference>
<dbReference type="GO" id="GO:0004038">
    <property type="term" value="F:allantoinase activity"/>
    <property type="evidence" value="ECO:0007669"/>
    <property type="project" value="UniProtKB-EC"/>
</dbReference>
<accession>A0ABW1WH66</accession>
<dbReference type="Gene3D" id="3.20.20.140">
    <property type="entry name" value="Metal-dependent hydrolases"/>
    <property type="match status" value="1"/>
</dbReference>
<dbReference type="InterPro" id="IPR006680">
    <property type="entry name" value="Amidohydro-rel"/>
</dbReference>
<feature type="domain" description="Amidohydrolase-related" evidence="11">
    <location>
        <begin position="52"/>
        <end position="445"/>
    </location>
</feature>
<dbReference type="SUPFAM" id="SSF51338">
    <property type="entry name" value="Composite domain of metallo-dependent hydrolases"/>
    <property type="match status" value="1"/>
</dbReference>
<evidence type="ECO:0000256" key="10">
    <source>
        <dbReference type="ARBA" id="ARBA00022833"/>
    </source>
</evidence>
<dbReference type="InterPro" id="IPR011059">
    <property type="entry name" value="Metal-dep_hydrolase_composite"/>
</dbReference>
<evidence type="ECO:0000256" key="8">
    <source>
        <dbReference type="ARBA" id="ARBA00022723"/>
    </source>
</evidence>
<evidence type="ECO:0000256" key="4">
    <source>
        <dbReference type="ARBA" id="ARBA00010286"/>
    </source>
</evidence>
<dbReference type="PROSITE" id="PS00483">
    <property type="entry name" value="DIHYDROOROTASE_2"/>
    <property type="match status" value="1"/>
</dbReference>
<comment type="subunit">
    <text evidence="6">Homotetramer.</text>
</comment>
<sequence length="465" mass="50488">MNWDYVIKNGTIVTPNEFYKATIYIKNGKIAAISDQPLEGTAKKETDATGQYVLPGLIDVHVHSRDPGPTYKEDFFTSTQAAAAGGITTIFDMPNTTPPTRDAASFHAQVKNLTPKAHVDFGLWGIALGPMNNANLAELHEAGVIGFKYFWGYAVNKNTFQLTYNYEPGMDDVLPPLSDGEVYEIFQNVAKTGNVLAIHGEDSSLIQTLTEQVKKSGRTDYEALLEGRPNLAEEVTVQMGTSFSRASGARLHVLHVTTAEGAEAIRHAQAQGAPVSAETCPHYLFLSNEDYPKVGPVMKIYPPVKYEKDKQALWQAINDGTITIVSSDHAPHTPEEKSGSLWKIPAGMPGTETIAPLMLNAVNEGKLTLQKLTALMAENPAKRFGIFPQKGSLDVGTDADITIVDMDKETVIKAADLHSKSKVTAYDGWKIKGVPVETIVRGETVMKNGEIVHGPSGQLVKPASR</sequence>
<comment type="function">
    <text evidence="2">Catalyzes the reversible cyclization of carbamoyl aspartate to dihydroorotate.</text>
</comment>
<evidence type="ECO:0000256" key="9">
    <source>
        <dbReference type="ARBA" id="ARBA00022801"/>
    </source>
</evidence>
<dbReference type="InterPro" id="IPR050138">
    <property type="entry name" value="DHOase/Allantoinase_Hydrolase"/>
</dbReference>
<evidence type="ECO:0000256" key="2">
    <source>
        <dbReference type="ARBA" id="ARBA00002368"/>
    </source>
</evidence>
<dbReference type="PANTHER" id="PTHR43668">
    <property type="entry name" value="ALLANTOINASE"/>
    <property type="match status" value="1"/>
</dbReference>
<organism evidence="12 13">
    <name type="scientific">Sporolactobacillus kofuensis</name>
    <dbReference type="NCBI Taxonomy" id="269672"/>
    <lineage>
        <taxon>Bacteria</taxon>
        <taxon>Bacillati</taxon>
        <taxon>Bacillota</taxon>
        <taxon>Bacilli</taxon>
        <taxon>Bacillales</taxon>
        <taxon>Sporolactobacillaceae</taxon>
        <taxon>Sporolactobacillus</taxon>
    </lineage>
</organism>
<dbReference type="SUPFAM" id="SSF51556">
    <property type="entry name" value="Metallo-dependent hydrolases"/>
    <property type="match status" value="1"/>
</dbReference>
<evidence type="ECO:0000313" key="13">
    <source>
        <dbReference type="Proteomes" id="UP001596267"/>
    </source>
</evidence>
<comment type="similarity">
    <text evidence="5">Belongs to the metallo-dependent hydrolases superfamily. Allantoinase family.</text>
</comment>
<reference evidence="13" key="1">
    <citation type="journal article" date="2019" name="Int. J. Syst. Evol. Microbiol.">
        <title>The Global Catalogue of Microorganisms (GCM) 10K type strain sequencing project: providing services to taxonomists for standard genome sequencing and annotation.</title>
        <authorList>
            <consortium name="The Broad Institute Genomics Platform"/>
            <consortium name="The Broad Institute Genome Sequencing Center for Infectious Disease"/>
            <person name="Wu L."/>
            <person name="Ma J."/>
        </authorList>
    </citation>
    <scope>NUCLEOTIDE SEQUENCE [LARGE SCALE GENOMIC DNA]</scope>
    <source>
        <strain evidence="13">CCUG 42001</strain>
    </source>
</reference>
<dbReference type="InterPro" id="IPR017593">
    <property type="entry name" value="Allantoinase"/>
</dbReference>
<dbReference type="Pfam" id="PF01979">
    <property type="entry name" value="Amidohydro_1"/>
    <property type="match status" value="1"/>
</dbReference>
<evidence type="ECO:0000256" key="6">
    <source>
        <dbReference type="ARBA" id="ARBA00011881"/>
    </source>
</evidence>
<evidence type="ECO:0000256" key="7">
    <source>
        <dbReference type="ARBA" id="ARBA00012863"/>
    </source>
</evidence>
<dbReference type="NCBIfam" id="TIGR03178">
    <property type="entry name" value="allantoinase"/>
    <property type="match status" value="1"/>
</dbReference>
<dbReference type="InterPro" id="IPR032466">
    <property type="entry name" value="Metal_Hydrolase"/>
</dbReference>
<keyword evidence="9 12" id="KW-0378">Hydrolase</keyword>
<evidence type="ECO:0000256" key="5">
    <source>
        <dbReference type="ARBA" id="ARBA00010368"/>
    </source>
</evidence>
<dbReference type="InterPro" id="IPR002195">
    <property type="entry name" value="Dihydroorotase_CS"/>
</dbReference>